<name>A0ACB8SDE5_9AGAM</name>
<organism evidence="1 2">
    <name type="scientific">Artomyces pyxidatus</name>
    <dbReference type="NCBI Taxonomy" id="48021"/>
    <lineage>
        <taxon>Eukaryota</taxon>
        <taxon>Fungi</taxon>
        <taxon>Dikarya</taxon>
        <taxon>Basidiomycota</taxon>
        <taxon>Agaricomycotina</taxon>
        <taxon>Agaricomycetes</taxon>
        <taxon>Russulales</taxon>
        <taxon>Auriscalpiaceae</taxon>
        <taxon>Artomyces</taxon>
    </lineage>
</organism>
<dbReference type="EMBL" id="MU277596">
    <property type="protein sequence ID" value="KAI0054243.1"/>
    <property type="molecule type" value="Genomic_DNA"/>
</dbReference>
<reference evidence="1" key="1">
    <citation type="submission" date="2021-03" db="EMBL/GenBank/DDBJ databases">
        <authorList>
            <consortium name="DOE Joint Genome Institute"/>
            <person name="Ahrendt S."/>
            <person name="Looney B.P."/>
            <person name="Miyauchi S."/>
            <person name="Morin E."/>
            <person name="Drula E."/>
            <person name="Courty P.E."/>
            <person name="Chicoki N."/>
            <person name="Fauchery L."/>
            <person name="Kohler A."/>
            <person name="Kuo A."/>
            <person name="Labutti K."/>
            <person name="Pangilinan J."/>
            <person name="Lipzen A."/>
            <person name="Riley R."/>
            <person name="Andreopoulos W."/>
            <person name="He G."/>
            <person name="Johnson J."/>
            <person name="Barry K.W."/>
            <person name="Grigoriev I.V."/>
            <person name="Nagy L."/>
            <person name="Hibbett D."/>
            <person name="Henrissat B."/>
            <person name="Matheny P.B."/>
            <person name="Labbe J."/>
            <person name="Martin F."/>
        </authorList>
    </citation>
    <scope>NUCLEOTIDE SEQUENCE</scope>
    <source>
        <strain evidence="1">HHB10654</strain>
    </source>
</reference>
<dbReference type="Proteomes" id="UP000814140">
    <property type="component" value="Unassembled WGS sequence"/>
</dbReference>
<accession>A0ACB8SDE5</accession>
<gene>
    <name evidence="1" type="ORF">BV25DRAFT_1145976</name>
</gene>
<keyword evidence="2" id="KW-1185">Reference proteome</keyword>
<evidence type="ECO:0000313" key="2">
    <source>
        <dbReference type="Proteomes" id="UP000814140"/>
    </source>
</evidence>
<sequence length="116" mass="13202">MIRFKGVRCMLLELQQPDDSQRQAVPTSPLTQTDTPVAALSVGERRGKDVFQGVTQSTPLLSLLLRHPSFFLHLFPRPFWSLRMCHTRLGEVQPLPPRPFSRHSSRAVTIIETVNQ</sequence>
<evidence type="ECO:0000313" key="1">
    <source>
        <dbReference type="EMBL" id="KAI0054243.1"/>
    </source>
</evidence>
<protein>
    <submittedName>
        <fullName evidence="1">Uncharacterized protein</fullName>
    </submittedName>
</protein>
<proteinExistence type="predicted"/>
<comment type="caution">
    <text evidence="1">The sequence shown here is derived from an EMBL/GenBank/DDBJ whole genome shotgun (WGS) entry which is preliminary data.</text>
</comment>
<reference evidence="1" key="2">
    <citation type="journal article" date="2022" name="New Phytol.">
        <title>Evolutionary transition to the ectomycorrhizal habit in the genomes of a hyperdiverse lineage of mushroom-forming fungi.</title>
        <authorList>
            <person name="Looney B."/>
            <person name="Miyauchi S."/>
            <person name="Morin E."/>
            <person name="Drula E."/>
            <person name="Courty P.E."/>
            <person name="Kohler A."/>
            <person name="Kuo A."/>
            <person name="LaButti K."/>
            <person name="Pangilinan J."/>
            <person name="Lipzen A."/>
            <person name="Riley R."/>
            <person name="Andreopoulos W."/>
            <person name="He G."/>
            <person name="Johnson J."/>
            <person name="Nolan M."/>
            <person name="Tritt A."/>
            <person name="Barry K.W."/>
            <person name="Grigoriev I.V."/>
            <person name="Nagy L.G."/>
            <person name="Hibbett D."/>
            <person name="Henrissat B."/>
            <person name="Matheny P.B."/>
            <person name="Labbe J."/>
            <person name="Martin F.M."/>
        </authorList>
    </citation>
    <scope>NUCLEOTIDE SEQUENCE</scope>
    <source>
        <strain evidence="1">HHB10654</strain>
    </source>
</reference>